<reference evidence="2" key="1">
    <citation type="journal article" date="2021" name="Nat. Commun.">
        <title>Genetic determinants of endophytism in the Arabidopsis root mycobiome.</title>
        <authorList>
            <person name="Mesny F."/>
            <person name="Miyauchi S."/>
            <person name="Thiergart T."/>
            <person name="Pickel B."/>
            <person name="Atanasova L."/>
            <person name="Karlsson M."/>
            <person name="Huettel B."/>
            <person name="Barry K.W."/>
            <person name="Haridas S."/>
            <person name="Chen C."/>
            <person name="Bauer D."/>
            <person name="Andreopoulos W."/>
            <person name="Pangilinan J."/>
            <person name="LaButti K."/>
            <person name="Riley R."/>
            <person name="Lipzen A."/>
            <person name="Clum A."/>
            <person name="Drula E."/>
            <person name="Henrissat B."/>
            <person name="Kohler A."/>
            <person name="Grigoriev I.V."/>
            <person name="Martin F.M."/>
            <person name="Hacquard S."/>
        </authorList>
    </citation>
    <scope>NUCLEOTIDE SEQUENCE</scope>
    <source>
        <strain evidence="2">MPI-CAGE-CH-0235</strain>
    </source>
</reference>
<name>A0A8K0WTJ1_9HYPO</name>
<evidence type="ECO:0000256" key="1">
    <source>
        <dbReference type="SAM" id="MobiDB-lite"/>
    </source>
</evidence>
<dbReference type="OrthoDB" id="5101725at2759"/>
<sequence>MLDRTATRNDFFSYSPPEVIEYAPTPSSRESPGSSSTSLLSPPSDGIDNEIAAHYFHIPSEKAAVSPSPCRLSPTGSSQSQPKPSNSASPSQSTAYLQPVYSCKLCLGLQFDEAECFMKHILDRHRPERLDSSRPYQCYCKPTARFKRSKEFIRHIKTVPEHGMGVYGCRCGRRFSRKDKFRSHVDGNCVGDLAYQCECGKVTGDIQNHLQSCGKKTPGRPRKK</sequence>
<proteinExistence type="predicted"/>
<feature type="region of interest" description="Disordered" evidence="1">
    <location>
        <begin position="1"/>
        <end position="46"/>
    </location>
</feature>
<comment type="caution">
    <text evidence="2">The sequence shown here is derived from an EMBL/GenBank/DDBJ whole genome shotgun (WGS) entry which is preliminary data.</text>
</comment>
<gene>
    <name evidence="2" type="ORF">B0I35DRAFT_423701</name>
</gene>
<dbReference type="Gene3D" id="3.30.160.60">
    <property type="entry name" value="Classic Zinc Finger"/>
    <property type="match status" value="1"/>
</dbReference>
<feature type="compositionally biased region" description="Polar residues" evidence="1">
    <location>
        <begin position="74"/>
        <end position="91"/>
    </location>
</feature>
<evidence type="ECO:0000313" key="2">
    <source>
        <dbReference type="EMBL" id="KAH7324197.1"/>
    </source>
</evidence>
<protein>
    <submittedName>
        <fullName evidence="2">Uncharacterized protein</fullName>
    </submittedName>
</protein>
<organism evidence="2 3">
    <name type="scientific">Stachybotrys elegans</name>
    <dbReference type="NCBI Taxonomy" id="80388"/>
    <lineage>
        <taxon>Eukaryota</taxon>
        <taxon>Fungi</taxon>
        <taxon>Dikarya</taxon>
        <taxon>Ascomycota</taxon>
        <taxon>Pezizomycotina</taxon>
        <taxon>Sordariomycetes</taxon>
        <taxon>Hypocreomycetidae</taxon>
        <taxon>Hypocreales</taxon>
        <taxon>Stachybotryaceae</taxon>
        <taxon>Stachybotrys</taxon>
    </lineage>
</organism>
<feature type="compositionally biased region" description="Low complexity" evidence="1">
    <location>
        <begin position="24"/>
        <end position="44"/>
    </location>
</feature>
<dbReference type="EMBL" id="JAGPNK010000003">
    <property type="protein sequence ID" value="KAH7324197.1"/>
    <property type="molecule type" value="Genomic_DNA"/>
</dbReference>
<evidence type="ECO:0000313" key="3">
    <source>
        <dbReference type="Proteomes" id="UP000813444"/>
    </source>
</evidence>
<dbReference type="Proteomes" id="UP000813444">
    <property type="component" value="Unassembled WGS sequence"/>
</dbReference>
<dbReference type="AlphaFoldDB" id="A0A8K0WTJ1"/>
<feature type="region of interest" description="Disordered" evidence="1">
    <location>
        <begin position="65"/>
        <end position="91"/>
    </location>
</feature>
<accession>A0A8K0WTJ1</accession>
<keyword evidence="3" id="KW-1185">Reference proteome</keyword>